<name>A0A6A4L0R6_9ERIC</name>
<dbReference type="Proteomes" id="UP000428333">
    <property type="component" value="Linkage Group LG08"/>
</dbReference>
<reference evidence="2 3" key="1">
    <citation type="journal article" date="2019" name="Genome Biol. Evol.">
        <title>The Rhododendron genome and chromosomal organization provide insight into shared whole-genome duplications across the heath family (Ericaceae).</title>
        <authorList>
            <person name="Soza V.L."/>
            <person name="Lindsley D."/>
            <person name="Waalkes A."/>
            <person name="Ramage E."/>
            <person name="Patwardhan R.P."/>
            <person name="Burton J.N."/>
            <person name="Adey A."/>
            <person name="Kumar A."/>
            <person name="Qiu R."/>
            <person name="Shendure J."/>
            <person name="Hall B."/>
        </authorList>
    </citation>
    <scope>NUCLEOTIDE SEQUENCE [LARGE SCALE GENOMIC DNA]</scope>
    <source>
        <strain evidence="2">RSF 1966-606</strain>
    </source>
</reference>
<dbReference type="EMBL" id="QEFC01002172">
    <property type="protein sequence ID" value="KAE9453373.1"/>
    <property type="molecule type" value="Genomic_DNA"/>
</dbReference>
<organism evidence="2 3">
    <name type="scientific">Rhododendron williamsianum</name>
    <dbReference type="NCBI Taxonomy" id="262921"/>
    <lineage>
        <taxon>Eukaryota</taxon>
        <taxon>Viridiplantae</taxon>
        <taxon>Streptophyta</taxon>
        <taxon>Embryophyta</taxon>
        <taxon>Tracheophyta</taxon>
        <taxon>Spermatophyta</taxon>
        <taxon>Magnoliopsida</taxon>
        <taxon>eudicotyledons</taxon>
        <taxon>Gunneridae</taxon>
        <taxon>Pentapetalae</taxon>
        <taxon>asterids</taxon>
        <taxon>Ericales</taxon>
        <taxon>Ericaceae</taxon>
        <taxon>Ericoideae</taxon>
        <taxon>Rhodoreae</taxon>
        <taxon>Rhododendron</taxon>
    </lineage>
</organism>
<gene>
    <name evidence="2" type="ORF">C3L33_14715</name>
</gene>
<sequence length="182" mass="19048">MQDFCMQDSDLSSAQSMAPYVAKGASWWMSSGSQIEQSFVSKNLSLNMLTPNQLGQNVKQMVFQFQDQDSSSTQSTSQSYHEAASVGSIISLQSGYSGTLGKPTVGRTKAAVLMGTQDCLLPPSELNYGQSIACVPLSYGDSYYSGLVAAYGAQAMVLTTEVSPDSSSPNGGDAICSSAAAS</sequence>
<protein>
    <submittedName>
        <fullName evidence="2">Uncharacterized protein</fullName>
    </submittedName>
</protein>
<accession>A0A6A4L0R6</accession>
<feature type="region of interest" description="Disordered" evidence="1">
    <location>
        <begin position="162"/>
        <end position="182"/>
    </location>
</feature>
<proteinExistence type="predicted"/>
<evidence type="ECO:0000313" key="2">
    <source>
        <dbReference type="EMBL" id="KAE9453373.1"/>
    </source>
</evidence>
<evidence type="ECO:0000256" key="1">
    <source>
        <dbReference type="SAM" id="MobiDB-lite"/>
    </source>
</evidence>
<dbReference type="AlphaFoldDB" id="A0A6A4L0R6"/>
<comment type="caution">
    <text evidence="2">The sequence shown here is derived from an EMBL/GenBank/DDBJ whole genome shotgun (WGS) entry which is preliminary data.</text>
</comment>
<keyword evidence="3" id="KW-1185">Reference proteome</keyword>
<evidence type="ECO:0000313" key="3">
    <source>
        <dbReference type="Proteomes" id="UP000428333"/>
    </source>
</evidence>
<dbReference type="OrthoDB" id="1097733at2759"/>
<feature type="non-terminal residue" evidence="2">
    <location>
        <position position="1"/>
    </location>
</feature>